<dbReference type="OrthoDB" id="1404228at2"/>
<dbReference type="Pfam" id="PF07690">
    <property type="entry name" value="MFS_1"/>
    <property type="match status" value="1"/>
</dbReference>
<dbReference type="RefSeq" id="WP_055455609.1">
    <property type="nucleotide sequence ID" value="NZ_CYHE01000005.1"/>
</dbReference>
<feature type="transmembrane region" description="Helical" evidence="4">
    <location>
        <begin position="347"/>
        <end position="369"/>
    </location>
</feature>
<evidence type="ECO:0000313" key="6">
    <source>
        <dbReference type="EMBL" id="CUA96257.1"/>
    </source>
</evidence>
<feature type="transmembrane region" description="Helical" evidence="4">
    <location>
        <begin position="174"/>
        <end position="193"/>
    </location>
</feature>
<evidence type="ECO:0000256" key="3">
    <source>
        <dbReference type="ARBA" id="ARBA00023136"/>
    </source>
</evidence>
<dbReference type="Gene3D" id="1.20.1250.20">
    <property type="entry name" value="MFS general substrate transporter like domains"/>
    <property type="match status" value="2"/>
</dbReference>
<organism evidence="6 7">
    <name type="scientific">Pannonibacter indicus</name>
    <dbReference type="NCBI Taxonomy" id="466044"/>
    <lineage>
        <taxon>Bacteria</taxon>
        <taxon>Pseudomonadati</taxon>
        <taxon>Pseudomonadota</taxon>
        <taxon>Alphaproteobacteria</taxon>
        <taxon>Hyphomicrobiales</taxon>
        <taxon>Stappiaceae</taxon>
        <taxon>Pannonibacter</taxon>
    </lineage>
</organism>
<dbReference type="PANTHER" id="PTHR11360">
    <property type="entry name" value="MONOCARBOXYLATE TRANSPORTER"/>
    <property type="match status" value="1"/>
</dbReference>
<dbReference type="SUPFAM" id="SSF103473">
    <property type="entry name" value="MFS general substrate transporter"/>
    <property type="match status" value="1"/>
</dbReference>
<accession>A0A0K6HZ00</accession>
<feature type="transmembrane region" description="Helical" evidence="4">
    <location>
        <begin position="20"/>
        <end position="40"/>
    </location>
</feature>
<sequence>MSKPQTFGAFLAGNARWLGAAFLMTAFSGFGQTFFIALSAGDVRAELDLSNGAFGSLYMAATLGSALTLPTLGRVLDRFSVAQVAAGVMVMLGLFCSLMASATSIWMVGLALYGLRLFGQGMMSNTAMTAAGRWFDAQRGRAVAVIGLGFPVSEAIMPVSFVAIMTSFGWRQGWWVAVAVILALVLPIVLLLLRRERVPVNTATDVKVVERRHWTRAEVLRDPMFYVVSAGVLAPPFIVTAVLFHQAYLVDLRGWTRELFAAAFIVMSASAVLSSLVLGQLIDRFTARRILPFMLLPLACGTAILALVHAPYAPFIFMALIGLSNGFVATFNGALWPELYGTRHLGAVRSVVFAFMVFASALGPGLAGWLIDFGVPYDGQILGFSLYCLVMTAALASASRVLLKRDDLASTAD</sequence>
<name>A0A0K6HZ00_9HYPH</name>
<feature type="transmembrane region" description="Helical" evidence="4">
    <location>
        <begin position="259"/>
        <end position="278"/>
    </location>
</feature>
<evidence type="ECO:0000256" key="2">
    <source>
        <dbReference type="ARBA" id="ARBA00022989"/>
    </source>
</evidence>
<dbReference type="InterPro" id="IPR011701">
    <property type="entry name" value="MFS"/>
</dbReference>
<keyword evidence="2 4" id="KW-1133">Transmembrane helix</keyword>
<proteinExistence type="predicted"/>
<dbReference type="InterPro" id="IPR050327">
    <property type="entry name" value="Proton-linked_MCT"/>
</dbReference>
<dbReference type="GO" id="GO:0022857">
    <property type="term" value="F:transmembrane transporter activity"/>
    <property type="evidence" value="ECO:0007669"/>
    <property type="project" value="InterPro"/>
</dbReference>
<feature type="transmembrane region" description="Helical" evidence="4">
    <location>
        <begin position="315"/>
        <end position="335"/>
    </location>
</feature>
<keyword evidence="7" id="KW-1185">Reference proteome</keyword>
<evidence type="ECO:0000256" key="1">
    <source>
        <dbReference type="ARBA" id="ARBA00022692"/>
    </source>
</evidence>
<dbReference type="EMBL" id="CYHE01000005">
    <property type="protein sequence ID" value="CUA96257.1"/>
    <property type="molecule type" value="Genomic_DNA"/>
</dbReference>
<feature type="transmembrane region" description="Helical" evidence="4">
    <location>
        <begin position="381"/>
        <end position="403"/>
    </location>
</feature>
<dbReference type="PROSITE" id="PS50850">
    <property type="entry name" value="MFS"/>
    <property type="match status" value="1"/>
</dbReference>
<feature type="transmembrane region" description="Helical" evidence="4">
    <location>
        <begin position="224"/>
        <end position="247"/>
    </location>
</feature>
<dbReference type="Proteomes" id="UP000183900">
    <property type="component" value="Unassembled WGS sequence"/>
</dbReference>
<dbReference type="InterPro" id="IPR020846">
    <property type="entry name" value="MFS_dom"/>
</dbReference>
<feature type="transmembrane region" description="Helical" evidence="4">
    <location>
        <begin position="84"/>
        <end position="113"/>
    </location>
</feature>
<keyword evidence="1 4" id="KW-0812">Transmembrane</keyword>
<keyword evidence="3 4" id="KW-0472">Membrane</keyword>
<evidence type="ECO:0000256" key="4">
    <source>
        <dbReference type="SAM" id="Phobius"/>
    </source>
</evidence>
<feature type="domain" description="Major facilitator superfamily (MFS) profile" evidence="5">
    <location>
        <begin position="17"/>
        <end position="406"/>
    </location>
</feature>
<dbReference type="AlphaFoldDB" id="A0A0K6HZ00"/>
<evidence type="ECO:0000259" key="5">
    <source>
        <dbReference type="PROSITE" id="PS50850"/>
    </source>
</evidence>
<feature type="transmembrane region" description="Helical" evidence="4">
    <location>
        <begin position="52"/>
        <end position="72"/>
    </location>
</feature>
<feature type="transmembrane region" description="Helical" evidence="4">
    <location>
        <begin position="142"/>
        <end position="168"/>
    </location>
</feature>
<feature type="transmembrane region" description="Helical" evidence="4">
    <location>
        <begin position="290"/>
        <end position="309"/>
    </location>
</feature>
<protein>
    <submittedName>
        <fullName evidence="6">Major Facilitator Superfamily</fullName>
    </submittedName>
</protein>
<dbReference type="InterPro" id="IPR036259">
    <property type="entry name" value="MFS_trans_sf"/>
</dbReference>
<gene>
    <name evidence="6" type="ORF">Ga0061067_10589</name>
</gene>
<evidence type="ECO:0000313" key="7">
    <source>
        <dbReference type="Proteomes" id="UP000183900"/>
    </source>
</evidence>
<reference evidence="7" key="1">
    <citation type="submission" date="2015-08" db="EMBL/GenBank/DDBJ databases">
        <authorList>
            <person name="Varghese N."/>
        </authorList>
    </citation>
    <scope>NUCLEOTIDE SEQUENCE [LARGE SCALE GENOMIC DNA]</scope>
    <source>
        <strain evidence="7">DSM 23407</strain>
    </source>
</reference>